<evidence type="ECO:0000256" key="1">
    <source>
        <dbReference type="SAM" id="MobiDB-lite"/>
    </source>
</evidence>
<feature type="compositionally biased region" description="Basic and acidic residues" evidence="1">
    <location>
        <begin position="33"/>
        <end position="45"/>
    </location>
</feature>
<keyword evidence="3" id="KW-1185">Reference proteome</keyword>
<reference evidence="2 3" key="1">
    <citation type="submission" date="2014-04" db="EMBL/GenBank/DDBJ databases">
        <authorList>
            <consortium name="DOE Joint Genome Institute"/>
            <person name="Kuo A."/>
            <person name="Kohler A."/>
            <person name="Nagy L.G."/>
            <person name="Floudas D."/>
            <person name="Copeland A."/>
            <person name="Barry K.W."/>
            <person name="Cichocki N."/>
            <person name="Veneault-Fourrey C."/>
            <person name="LaButti K."/>
            <person name="Lindquist E.A."/>
            <person name="Lipzen A."/>
            <person name="Lundell T."/>
            <person name="Morin E."/>
            <person name="Murat C."/>
            <person name="Sun H."/>
            <person name="Tunlid A."/>
            <person name="Henrissat B."/>
            <person name="Grigoriev I.V."/>
            <person name="Hibbett D.S."/>
            <person name="Martin F."/>
            <person name="Nordberg H.P."/>
            <person name="Cantor M.N."/>
            <person name="Hua S.X."/>
        </authorList>
    </citation>
    <scope>NUCLEOTIDE SEQUENCE [LARGE SCALE GENOMIC DNA]</scope>
    <source>
        <strain evidence="2 3">LaAM-08-1</strain>
    </source>
</reference>
<feature type="region of interest" description="Disordered" evidence="1">
    <location>
        <begin position="1"/>
        <end position="98"/>
    </location>
</feature>
<feature type="region of interest" description="Disordered" evidence="1">
    <location>
        <begin position="127"/>
        <end position="151"/>
    </location>
</feature>
<evidence type="ECO:0000313" key="2">
    <source>
        <dbReference type="EMBL" id="KIJ89533.1"/>
    </source>
</evidence>
<organism evidence="2 3">
    <name type="scientific">Laccaria amethystina LaAM-08-1</name>
    <dbReference type="NCBI Taxonomy" id="1095629"/>
    <lineage>
        <taxon>Eukaryota</taxon>
        <taxon>Fungi</taxon>
        <taxon>Dikarya</taxon>
        <taxon>Basidiomycota</taxon>
        <taxon>Agaricomycotina</taxon>
        <taxon>Agaricomycetes</taxon>
        <taxon>Agaricomycetidae</taxon>
        <taxon>Agaricales</taxon>
        <taxon>Agaricineae</taxon>
        <taxon>Hydnangiaceae</taxon>
        <taxon>Laccaria</taxon>
    </lineage>
</organism>
<proteinExistence type="predicted"/>
<feature type="compositionally biased region" description="Low complexity" evidence="1">
    <location>
        <begin position="81"/>
        <end position="98"/>
    </location>
</feature>
<dbReference type="AlphaFoldDB" id="A0A0C9WPN7"/>
<dbReference type="EMBL" id="KN839634">
    <property type="protein sequence ID" value="KIJ89533.1"/>
    <property type="molecule type" value="Genomic_DNA"/>
</dbReference>
<name>A0A0C9WPN7_9AGAR</name>
<accession>A0A0C9WPN7</accession>
<dbReference type="HOGENOM" id="CLU_1594795_0_0_1"/>
<feature type="compositionally biased region" description="Basic and acidic residues" evidence="1">
    <location>
        <begin position="61"/>
        <end position="71"/>
    </location>
</feature>
<dbReference type="Proteomes" id="UP000054477">
    <property type="component" value="Unassembled WGS sequence"/>
</dbReference>
<evidence type="ECO:0000313" key="3">
    <source>
        <dbReference type="Proteomes" id="UP000054477"/>
    </source>
</evidence>
<protein>
    <submittedName>
        <fullName evidence="2">Uncharacterized protein</fullName>
    </submittedName>
</protein>
<feature type="compositionally biased region" description="Basic residues" evidence="1">
    <location>
        <begin position="128"/>
        <end position="142"/>
    </location>
</feature>
<sequence length="167" mass="18668">MYTINGNRTIDRVLSPPHLKPTDPLLQDNCTTTDERQPPTEDEHTQTAGTPPPTRGRRPPPRLDDEPHPVDGRQPPTNGGSKPPRSTTTCTSKTATTPCAWTMATARSWTMTPPLMDNDDPTHPRTAITHRRHDPTCGKRRPPLTDDTPHNMRMTAHDVNIIFSFNL</sequence>
<reference evidence="3" key="2">
    <citation type="submission" date="2015-01" db="EMBL/GenBank/DDBJ databases">
        <title>Evolutionary Origins and Diversification of the Mycorrhizal Mutualists.</title>
        <authorList>
            <consortium name="DOE Joint Genome Institute"/>
            <consortium name="Mycorrhizal Genomics Consortium"/>
            <person name="Kohler A."/>
            <person name="Kuo A."/>
            <person name="Nagy L.G."/>
            <person name="Floudas D."/>
            <person name="Copeland A."/>
            <person name="Barry K.W."/>
            <person name="Cichocki N."/>
            <person name="Veneault-Fourrey C."/>
            <person name="LaButti K."/>
            <person name="Lindquist E.A."/>
            <person name="Lipzen A."/>
            <person name="Lundell T."/>
            <person name="Morin E."/>
            <person name="Murat C."/>
            <person name="Riley R."/>
            <person name="Ohm R."/>
            <person name="Sun H."/>
            <person name="Tunlid A."/>
            <person name="Henrissat B."/>
            <person name="Grigoriev I.V."/>
            <person name="Hibbett D.S."/>
            <person name="Martin F."/>
        </authorList>
    </citation>
    <scope>NUCLEOTIDE SEQUENCE [LARGE SCALE GENOMIC DNA]</scope>
    <source>
        <strain evidence="3">LaAM-08-1</strain>
    </source>
</reference>
<gene>
    <name evidence="2" type="ORF">K443DRAFT_16014</name>
</gene>